<keyword evidence="1" id="KW-0863">Zinc-finger</keyword>
<gene>
    <name evidence="4" type="ORF">HGRIS_004427</name>
</gene>
<dbReference type="PROSITE" id="PS50157">
    <property type="entry name" value="ZINC_FINGER_C2H2_2"/>
    <property type="match status" value="1"/>
</dbReference>
<keyword evidence="5" id="KW-1185">Reference proteome</keyword>
<feature type="region of interest" description="Disordered" evidence="2">
    <location>
        <begin position="252"/>
        <end position="279"/>
    </location>
</feature>
<comment type="caution">
    <text evidence="4">The sequence shown here is derived from an EMBL/GenBank/DDBJ whole genome shotgun (WGS) entry which is preliminary data.</text>
</comment>
<feature type="compositionally biased region" description="Polar residues" evidence="2">
    <location>
        <begin position="454"/>
        <end position="488"/>
    </location>
</feature>
<name>A0ABR3JC78_9AGAR</name>
<evidence type="ECO:0000313" key="4">
    <source>
        <dbReference type="EMBL" id="KAL0953166.1"/>
    </source>
</evidence>
<accession>A0ABR3JC78</accession>
<evidence type="ECO:0000256" key="1">
    <source>
        <dbReference type="PROSITE-ProRule" id="PRU00042"/>
    </source>
</evidence>
<evidence type="ECO:0000259" key="3">
    <source>
        <dbReference type="PROSITE" id="PS50157"/>
    </source>
</evidence>
<evidence type="ECO:0000256" key="2">
    <source>
        <dbReference type="SAM" id="MobiDB-lite"/>
    </source>
</evidence>
<sequence length="544" mass="58797">MSFSPNNVPGFRVDPHYSEELYYEFLSGPYSLAIEDTSMTPSSSATAHDVQDFNAELRVPAFPQNNHNPFRPVSPGVTSPCGHPSESSINPSFSPDEYAIQSSGPPSFQSLDLSNRIKEQASGSFTFSAAEPFFTETRHRRHRSLSHDGSRFIDGAASFSTSAPLGVAFPPYTSISGSTTHSPCLGPRPNTIVYGNHVSPQQGLSSPTDASAHTVEGNWTPSINSPLEDQLSPHEEFRSSFFRPFILPASDSQRRQLPPLDIPPMSPRSGSLSGLSDQSTLAPLTNDYFHLTPEHHSAGVKSPSDAGLYAIDESSDPHHGFLSNSNEDRAPGLRAQRLEYPSAGHPFSSPLSSFPHQQLTRNSPSRASAAVSYAIKEETNDQLAYTEVSWQVPAPPLVVSQRGAYSFSNISEAGPTFREASRGPNGPQGLSPTLLTAWRNNMVEANSPPDLSRGQLSSPSDSHASRSVSISVGSPQHSSAAQLSTAGSSFRAVVTSPATRIASLGNRRGNAQDRFRCGYCGTTLTAKHNYYRHINSHFGRKPFR</sequence>
<organism evidence="4 5">
    <name type="scientific">Hohenbuehelia grisea</name>
    <dbReference type="NCBI Taxonomy" id="104357"/>
    <lineage>
        <taxon>Eukaryota</taxon>
        <taxon>Fungi</taxon>
        <taxon>Dikarya</taxon>
        <taxon>Basidiomycota</taxon>
        <taxon>Agaricomycotina</taxon>
        <taxon>Agaricomycetes</taxon>
        <taxon>Agaricomycetidae</taxon>
        <taxon>Agaricales</taxon>
        <taxon>Pleurotineae</taxon>
        <taxon>Pleurotaceae</taxon>
        <taxon>Hohenbuehelia</taxon>
    </lineage>
</organism>
<dbReference type="InterPro" id="IPR013087">
    <property type="entry name" value="Znf_C2H2_type"/>
</dbReference>
<reference evidence="5" key="1">
    <citation type="submission" date="2024-06" db="EMBL/GenBank/DDBJ databases">
        <title>Multi-omics analyses provide insights into the biosynthesis of the anticancer antibiotic pleurotin in Hohenbuehelia grisea.</title>
        <authorList>
            <person name="Weaver J.A."/>
            <person name="Alberti F."/>
        </authorList>
    </citation>
    <scope>NUCLEOTIDE SEQUENCE [LARGE SCALE GENOMIC DNA]</scope>
    <source>
        <strain evidence="5">T-177</strain>
    </source>
</reference>
<feature type="region of interest" description="Disordered" evidence="2">
    <location>
        <begin position="444"/>
        <end position="489"/>
    </location>
</feature>
<dbReference type="Proteomes" id="UP001556367">
    <property type="component" value="Unassembled WGS sequence"/>
</dbReference>
<evidence type="ECO:0000313" key="5">
    <source>
        <dbReference type="Proteomes" id="UP001556367"/>
    </source>
</evidence>
<dbReference type="PROSITE" id="PS00028">
    <property type="entry name" value="ZINC_FINGER_C2H2_1"/>
    <property type="match status" value="1"/>
</dbReference>
<proteinExistence type="predicted"/>
<keyword evidence="1" id="KW-0862">Zinc</keyword>
<feature type="compositionally biased region" description="Polar residues" evidence="2">
    <location>
        <begin position="268"/>
        <end position="279"/>
    </location>
</feature>
<feature type="domain" description="C2H2-type" evidence="3">
    <location>
        <begin position="515"/>
        <end position="542"/>
    </location>
</feature>
<protein>
    <recommendedName>
        <fullName evidence="3">C2H2-type domain-containing protein</fullName>
    </recommendedName>
</protein>
<dbReference type="EMBL" id="JASNQZ010000008">
    <property type="protein sequence ID" value="KAL0953166.1"/>
    <property type="molecule type" value="Genomic_DNA"/>
</dbReference>
<feature type="compositionally biased region" description="Polar residues" evidence="2">
    <location>
        <begin position="198"/>
        <end position="227"/>
    </location>
</feature>
<keyword evidence="1" id="KW-0479">Metal-binding</keyword>
<feature type="region of interest" description="Disordered" evidence="2">
    <location>
        <begin position="197"/>
        <end position="232"/>
    </location>
</feature>